<dbReference type="EMBL" id="CM037015">
    <property type="protein sequence ID" value="KAH7682878.1"/>
    <property type="molecule type" value="Genomic_DNA"/>
</dbReference>
<evidence type="ECO:0000313" key="2">
    <source>
        <dbReference type="Proteomes" id="UP000827976"/>
    </source>
</evidence>
<sequence>MKKINLGGNYSGETEYRYPNCIALCETMAQNSFSKLIPLLHKCRGEKELRHLLAPMIVLGLFKDSLVTREVVSWCSTARIEMLQYAVLLLKQVDYTHPFLWNMVLRGYEQRNDQWKAIQLFYQMLYSSVIPDKFSFPFVLKACANARALKEGEKIHCRVMKSPKSMDLFVQDSLIFMYAKCGQINAARISFDTMPNKSLISWNSMIDGYVKQGDVSAAFKLFDSMPKRDLFSWNVMIDGLGKCGLIDVAQQLFDEMPERDAVSWNSMIDGYAKCGRMEEARTLFAEAPNKDVFTWSIMLNGFVECGKIEIAHNWFEKIPCKNIITWNSLINGYAKHGNPAASRKLFELMPYRNLKSWNVFLDALTKNGEIELACKIFNEMPSRDIFSWNTIIDGHAKLGKMNFAQELFDIMPIKDLVSWNAIITGYRQNGQAKEAIQMFTKMHLDGQKPDSLTLATVLSAIADLGFLVQGRSVHAYIDRNQFPLDGIVGAALIDMYSKCGHVHMAKGIFDRVTSKSIDHWNAILSGFAIHGYGSIAVSLFDAMEESPVQPDDITFISVLSACSHAGLLHAGHQYFEVMRLKYRITPKIQHYGCMVDLLGRSGHLEEAFSLVRNMPLKANDVVWRALLGAAKNHGNIEIAECAARHLIELMPHDSSSYVLLSNIYGCIGQCESARDMWKIMKERGISKTPGCSFIELKGILHEFTAGDTSHPAAMDIYFLLSNLTHGLMLAGYVPDLKHSLY</sequence>
<name>A0ACB7W5H7_DIOAL</name>
<dbReference type="Proteomes" id="UP000827976">
    <property type="component" value="Chromosome 5"/>
</dbReference>
<keyword evidence="2" id="KW-1185">Reference proteome</keyword>
<organism evidence="1 2">
    <name type="scientific">Dioscorea alata</name>
    <name type="common">Purple yam</name>
    <dbReference type="NCBI Taxonomy" id="55571"/>
    <lineage>
        <taxon>Eukaryota</taxon>
        <taxon>Viridiplantae</taxon>
        <taxon>Streptophyta</taxon>
        <taxon>Embryophyta</taxon>
        <taxon>Tracheophyta</taxon>
        <taxon>Spermatophyta</taxon>
        <taxon>Magnoliopsida</taxon>
        <taxon>Liliopsida</taxon>
        <taxon>Dioscoreales</taxon>
        <taxon>Dioscoreaceae</taxon>
        <taxon>Dioscorea</taxon>
    </lineage>
</organism>
<comment type="caution">
    <text evidence="1">The sequence shown here is derived from an EMBL/GenBank/DDBJ whole genome shotgun (WGS) entry which is preliminary data.</text>
</comment>
<gene>
    <name evidence="1" type="ORF">IHE45_05G148000</name>
</gene>
<protein>
    <submittedName>
        <fullName evidence="1">TPR-like protein</fullName>
    </submittedName>
</protein>
<reference evidence="2" key="1">
    <citation type="journal article" date="2022" name="Nat. Commun.">
        <title>Chromosome evolution and the genetic basis of agronomically important traits in greater yam.</title>
        <authorList>
            <person name="Bredeson J.V."/>
            <person name="Lyons J.B."/>
            <person name="Oniyinde I.O."/>
            <person name="Okereke N.R."/>
            <person name="Kolade O."/>
            <person name="Nnabue I."/>
            <person name="Nwadili C.O."/>
            <person name="Hribova E."/>
            <person name="Parker M."/>
            <person name="Nwogha J."/>
            <person name="Shu S."/>
            <person name="Carlson J."/>
            <person name="Kariba R."/>
            <person name="Muthemba S."/>
            <person name="Knop K."/>
            <person name="Barton G.J."/>
            <person name="Sherwood A.V."/>
            <person name="Lopez-Montes A."/>
            <person name="Asiedu R."/>
            <person name="Jamnadass R."/>
            <person name="Muchugi A."/>
            <person name="Goodstein D."/>
            <person name="Egesi C.N."/>
            <person name="Featherston J."/>
            <person name="Asfaw A."/>
            <person name="Simpson G.G."/>
            <person name="Dolezel J."/>
            <person name="Hendre P.S."/>
            <person name="Van Deynze A."/>
            <person name="Kumar P.L."/>
            <person name="Obidiegwu J.E."/>
            <person name="Bhattacharjee R."/>
            <person name="Rokhsar D.S."/>
        </authorList>
    </citation>
    <scope>NUCLEOTIDE SEQUENCE [LARGE SCALE GENOMIC DNA]</scope>
    <source>
        <strain evidence="2">cv. TDa95/00328</strain>
    </source>
</reference>
<accession>A0ACB7W5H7</accession>
<evidence type="ECO:0000313" key="1">
    <source>
        <dbReference type="EMBL" id="KAH7682878.1"/>
    </source>
</evidence>
<proteinExistence type="predicted"/>